<dbReference type="Gene3D" id="2.160.20.110">
    <property type="match status" value="3"/>
</dbReference>
<dbReference type="CDD" id="cd00035">
    <property type="entry name" value="ChtBD1"/>
    <property type="match status" value="1"/>
</dbReference>
<feature type="chain" id="PRO_5010999665" description="VWFA domain-containing protein" evidence="1">
    <location>
        <begin position="26"/>
        <end position="1548"/>
    </location>
</feature>
<gene>
    <name evidence="3" type="ORF">LY90DRAFT_670072</name>
</gene>
<organism evidence="3 4">
    <name type="scientific">Neocallimastix californiae</name>
    <dbReference type="NCBI Taxonomy" id="1754190"/>
    <lineage>
        <taxon>Eukaryota</taxon>
        <taxon>Fungi</taxon>
        <taxon>Fungi incertae sedis</taxon>
        <taxon>Chytridiomycota</taxon>
        <taxon>Chytridiomycota incertae sedis</taxon>
        <taxon>Neocallimastigomycetes</taxon>
        <taxon>Neocallimastigales</taxon>
        <taxon>Neocallimastigaceae</taxon>
        <taxon>Neocallimastix</taxon>
    </lineage>
</organism>
<dbReference type="SUPFAM" id="SSF53300">
    <property type="entry name" value="vWA-like"/>
    <property type="match status" value="1"/>
</dbReference>
<dbReference type="Proteomes" id="UP000193920">
    <property type="component" value="Unassembled WGS sequence"/>
</dbReference>
<evidence type="ECO:0000313" key="3">
    <source>
        <dbReference type="EMBL" id="ORY54297.1"/>
    </source>
</evidence>
<dbReference type="OrthoDB" id="10380222at2759"/>
<comment type="caution">
    <text evidence="3">The sequence shown here is derived from an EMBL/GenBank/DDBJ whole genome shotgun (WGS) entry which is preliminary data.</text>
</comment>
<evidence type="ECO:0000256" key="1">
    <source>
        <dbReference type="SAM" id="SignalP"/>
    </source>
</evidence>
<dbReference type="PROSITE" id="PS50234">
    <property type="entry name" value="VWFA"/>
    <property type="match status" value="1"/>
</dbReference>
<dbReference type="InterPro" id="IPR036465">
    <property type="entry name" value="vWFA_dom_sf"/>
</dbReference>
<keyword evidence="4" id="KW-1185">Reference proteome</keyword>
<dbReference type="EMBL" id="MCOG01000086">
    <property type="protein sequence ID" value="ORY54297.1"/>
    <property type="molecule type" value="Genomic_DNA"/>
</dbReference>
<feature type="signal peptide" evidence="1">
    <location>
        <begin position="1"/>
        <end position="25"/>
    </location>
</feature>
<evidence type="ECO:0000313" key="4">
    <source>
        <dbReference type="Proteomes" id="UP000193920"/>
    </source>
</evidence>
<protein>
    <recommendedName>
        <fullName evidence="2">VWFA domain-containing protein</fullName>
    </recommendedName>
</protein>
<name>A0A1Y2D518_9FUNG</name>
<keyword evidence="1" id="KW-0732">Signal</keyword>
<evidence type="ECO:0000259" key="2">
    <source>
        <dbReference type="PROSITE" id="PS50234"/>
    </source>
</evidence>
<reference evidence="3 4" key="1">
    <citation type="submission" date="2016-08" db="EMBL/GenBank/DDBJ databases">
        <title>A Parts List for Fungal Cellulosomes Revealed by Comparative Genomics.</title>
        <authorList>
            <consortium name="DOE Joint Genome Institute"/>
            <person name="Haitjema C.H."/>
            <person name="Gilmore S.P."/>
            <person name="Henske J.K."/>
            <person name="Solomon K.V."/>
            <person name="De Groot R."/>
            <person name="Kuo A."/>
            <person name="Mondo S.J."/>
            <person name="Salamov A.A."/>
            <person name="Labutti K."/>
            <person name="Zhao Z."/>
            <person name="Chiniquy J."/>
            <person name="Barry K."/>
            <person name="Brewer H.M."/>
            <person name="Purvine S.O."/>
            <person name="Wright A.T."/>
            <person name="Boxma B."/>
            <person name="Van Alen T."/>
            <person name="Hackstein J.H."/>
            <person name="Baker S.E."/>
            <person name="Grigoriev I.V."/>
            <person name="O'Malley M.A."/>
        </authorList>
    </citation>
    <scope>NUCLEOTIDE SEQUENCE [LARGE SCALE GENOMIC DNA]</scope>
    <source>
        <strain evidence="3 4">G1</strain>
    </source>
</reference>
<dbReference type="Gene3D" id="3.40.50.410">
    <property type="entry name" value="von Willebrand factor, type A domain"/>
    <property type="match status" value="1"/>
</dbReference>
<proteinExistence type="predicted"/>
<dbReference type="InterPro" id="IPR002035">
    <property type="entry name" value="VWF_A"/>
</dbReference>
<sequence>MLSLTSKYLIVIALLLLTIITLSTAYIDLECGSENGKNCPDNYCCSNRTCQSVVDYSTCTTESAKENVVILMDSSSVNMDENAIKRLNEIFSEVINLFPGDVDVPYLIFADNAPKVKFTTSDDDLKIEIKDSDGSNFTEALQRANEFLKKYGKNGKNGKPDNVIIVTAGIPKPSGTEKDIATVVVNAINEANKLKQSDTTIYVININEKADAKKNIASVGTYIVEDDYNTVMKLLSSDYENVKVYYADGKVKIDGYTKNSSTGYYRTPIGTGNGNLYNDIVKKVMDGTINKKCNIDKGCDAKFGFCNDTTGPVEEEDQPVTHNKLKNLARDIDLEGQGTWNEPFLIKSSADLQRFAENVDKGTSYAGKYISLTQDIDISDVKNFNSIGTEDGVNLFEGTFDGNNFSITGLTIKAKEASYEGLFTALKDNAVVKNLKIENASIEASPNFDLKIGIIAGELKKASRVYNCHVSGTIIEKSASMPLTVGGIVGNMALKSEVNSCSARVKINIETTEGVTCDVGGIAGLTKMNAKVINSAAKGEINAKGNTAIKAGGIVGNAMGITENVVSAMSLKSDGKKGSILGYADDFGKTSNLYTSNTEINAMGNKPDKAESKFTEETLNKNISALHRSYSTLSFRSWEPAYDTIMPLGQEWHETTINSAIFDGGSGTIEDPYKIKTKKQLIDFANSLEEEILYDNKYIEVIADIDISDVENWEPIGGSQFSFNGVFDGKGHTINGLKEGTEENPRKLSKNIEDFSNALGFFGTLGVNAIVKNIRLTNVAMFAYREDASFVGGIVGYMNGYSDASTSQGAIIDNCYVQGKIVSTTKEKNTYVGGIAARQFKGAIINCHVDVDLKSKVEFGESVASVGGITGMTNRGLVANCYAKGKFFGSMVRDIENEIEGMSSVGGVVGVDAGELVNSYAKGDTISEFYSVYTGAITGWVTGVGKAYQSYFDIEKVMIIDGHKESEIQAYGTKAVGGINDEGEAYEGGVVGDLYSYNSSTYKDLANKLNENFKHFGVNIQKYGLKNNALRNWTYTNNEVTFTNEYADITYVQPEYEKAPVISNVMKDGVWYGRDNDAVVTLKVVVKDGKIIKEAFLTGSKNDEKNYERALARVTDKAIYGDKTGYGRGDTTVFAGGQGTKENPYLIENEEQLRYIAEAINADETWDGIYFKQTTNIKLSDKDWLPIGTAIKAKIKGNPVIYSAYPFRGSYDGANFTITGLKIGSRLNPASEYTAAMFGFTGGDYESNLTYGDEVYKVVLKNIHLKDVFINNEVPYDTYTAGLVGTGQNGVFIDNCSVTGKISVKADDIASRAAGLASSMLRGAVTNCYTDVSINAITEEGDVYAGGMFSVTNRINVINSYTLGNVYGNANTNNKVHIGGFTGMNGGFQYNCYAMGNVTSNRPTIDIGIMDGRIANIAYDRYCYFNSDAKLTENGKVVNSVYTGADGTGSSKDVTFGKTKKEIGSKDFIDLLNNNRKNVISELDISNEELGGVISIYYEAGPEGLFTWKNDSGIAVFANSKIPISSHETSTTTQYRINIKNTRIGIYK</sequence>
<feature type="domain" description="VWFA" evidence="2">
    <location>
        <begin position="67"/>
        <end position="242"/>
    </location>
</feature>
<accession>A0A1Y2D518</accession>